<dbReference type="GO" id="GO:0005509">
    <property type="term" value="F:calcium ion binding"/>
    <property type="evidence" value="ECO:0007669"/>
    <property type="project" value="InterPro"/>
</dbReference>
<protein>
    <submittedName>
        <fullName evidence="5">Thrombospondin type 3 repeat-containing protein</fullName>
    </submittedName>
</protein>
<feature type="compositionally biased region" description="Basic and acidic residues" evidence="3">
    <location>
        <begin position="79"/>
        <end position="88"/>
    </location>
</feature>
<evidence type="ECO:0000256" key="1">
    <source>
        <dbReference type="ARBA" id="ARBA00022729"/>
    </source>
</evidence>
<dbReference type="NCBIfam" id="NF047638">
    <property type="entry name" value="throspo3_MtsC"/>
    <property type="match status" value="1"/>
</dbReference>
<dbReference type="NCBIfam" id="TIGR03901">
    <property type="entry name" value="MYXO-CTERM"/>
    <property type="match status" value="1"/>
</dbReference>
<proteinExistence type="predicted"/>
<dbReference type="PATRIC" id="fig|1278073.3.peg.1395"/>
<dbReference type="GO" id="GO:0007155">
    <property type="term" value="P:cell adhesion"/>
    <property type="evidence" value="ECO:0007669"/>
    <property type="project" value="InterPro"/>
</dbReference>
<feature type="compositionally biased region" description="Polar residues" evidence="3">
    <location>
        <begin position="210"/>
        <end position="224"/>
    </location>
</feature>
<dbReference type="InterPro" id="IPR003367">
    <property type="entry name" value="Thrombospondin_3-like_rpt"/>
</dbReference>
<organism evidence="5 6">
    <name type="scientific">Myxococcus stipitatus (strain DSM 14675 / JCM 12634 / Mx s8)</name>
    <dbReference type="NCBI Taxonomy" id="1278073"/>
    <lineage>
        <taxon>Bacteria</taxon>
        <taxon>Pseudomonadati</taxon>
        <taxon>Myxococcota</taxon>
        <taxon>Myxococcia</taxon>
        <taxon>Myxococcales</taxon>
        <taxon>Cystobacterineae</taxon>
        <taxon>Myxococcaceae</taxon>
        <taxon>Myxococcus</taxon>
    </lineage>
</organism>
<dbReference type="HOGENOM" id="CLU_619391_0_0_7"/>
<evidence type="ECO:0000256" key="4">
    <source>
        <dbReference type="SAM" id="SignalP"/>
    </source>
</evidence>
<dbReference type="Proteomes" id="UP000011131">
    <property type="component" value="Chromosome"/>
</dbReference>
<dbReference type="InterPro" id="IPR028974">
    <property type="entry name" value="TSP_type-3_rpt"/>
</dbReference>
<dbReference type="EMBL" id="CP004025">
    <property type="protein sequence ID" value="AGC42688.1"/>
    <property type="molecule type" value="Genomic_DNA"/>
</dbReference>
<dbReference type="Pfam" id="PF02412">
    <property type="entry name" value="TSP_3"/>
    <property type="match status" value="5"/>
</dbReference>
<sequence>MSLVRVAPLLMLGAFLVVNPGVAQAQNPTTNADNPECLGVSCGRPQEEGGGGGCGCGGSVWVNYTDDGDTLAYTDDADGDGRADDRDNCPFASNRDQTDGDSDGVGNVCDNCSALSNSTQRDADGDGKGDDCDEDQDNDTILNGQDNCPLIPNRDQSDLDADGAGDVCDSDDDNDGVADGADNCPRVRNPEQVMPTDGSQCRVDADGDNISDNGDNCPGLSNSDQSDKDQDGMGDACDVDVDDDGILNDADNCRDVKNREQTDDDRDGLGDACDRLYCLVVDPTQPLKCLDPKAPFTVSAGGTAKLANAGDGLRPPLFANRNGAAMEYRWTVSKRPEGSNAVVENPQGAVTLSRDWQYTYVDGSVPHFVPDSEGTYELTVEARLAFADRVFPDQRVSTSTLVLTVGKGDGDGPNCSSVPAGFSLTALGAALLGVLMRRRRREP</sequence>
<dbReference type="PANTHER" id="PTHR10199">
    <property type="entry name" value="THROMBOSPONDIN"/>
    <property type="match status" value="1"/>
</dbReference>
<feature type="signal peptide" evidence="4">
    <location>
        <begin position="1"/>
        <end position="25"/>
    </location>
</feature>
<dbReference type="InterPro" id="IPR017897">
    <property type="entry name" value="Thrombospondin_3_rpt"/>
</dbReference>
<gene>
    <name evidence="5" type="ordered locus">MYSTI_01340</name>
</gene>
<dbReference type="AlphaFoldDB" id="L7U3A4"/>
<name>L7U3A4_MYXSD</name>
<keyword evidence="6" id="KW-1185">Reference proteome</keyword>
<feature type="compositionally biased region" description="Basic and acidic residues" evidence="3">
    <location>
        <begin position="121"/>
        <end position="130"/>
    </location>
</feature>
<dbReference type="Gene3D" id="4.10.1080.10">
    <property type="entry name" value="TSP type-3 repeat"/>
    <property type="match status" value="3"/>
</dbReference>
<feature type="chain" id="PRO_5003983544" evidence="4">
    <location>
        <begin position="26"/>
        <end position="443"/>
    </location>
</feature>
<dbReference type="PROSITE" id="PS51234">
    <property type="entry name" value="TSP3"/>
    <property type="match status" value="2"/>
</dbReference>
<dbReference type="KEGG" id="msd:MYSTI_01340"/>
<dbReference type="RefSeq" id="WP_015346951.1">
    <property type="nucleotide sequence ID" value="NC_020126.1"/>
</dbReference>
<keyword evidence="1 4" id="KW-0732">Signal</keyword>
<keyword evidence="2" id="KW-0106">Calcium</keyword>
<evidence type="ECO:0000256" key="2">
    <source>
        <dbReference type="ARBA" id="ARBA00022837"/>
    </source>
</evidence>
<feature type="compositionally biased region" description="Acidic residues" evidence="3">
    <location>
        <begin position="158"/>
        <end position="176"/>
    </location>
</feature>
<dbReference type="InterPro" id="IPR017756">
    <property type="entry name" value="TM_Gly-Cys-Arg_CS"/>
</dbReference>
<dbReference type="STRING" id="1278073.MYSTI_01340"/>
<reference evidence="5 6" key="1">
    <citation type="journal article" date="2013" name="Genome Announc.">
        <title>Complete genome sequence of Myxococcus stipitatus strain DSM 14675, a fruiting myxobacterium.</title>
        <authorList>
            <person name="Huntley S."/>
            <person name="Kneip S."/>
            <person name="Treuner-Lange A."/>
            <person name="Sogaard-Andersen L."/>
        </authorList>
    </citation>
    <scope>NUCLEOTIDE SEQUENCE [LARGE SCALE GENOMIC DNA]</scope>
    <source>
        <strain evidence="6">DSM 14675 / JCM 12634 / Mx s8</strain>
    </source>
</reference>
<dbReference type="eggNOG" id="COG5184">
    <property type="taxonomic scope" value="Bacteria"/>
</dbReference>
<feature type="region of interest" description="Disordered" evidence="3">
    <location>
        <begin position="119"/>
        <end position="241"/>
    </location>
</feature>
<evidence type="ECO:0000313" key="6">
    <source>
        <dbReference type="Proteomes" id="UP000011131"/>
    </source>
</evidence>
<evidence type="ECO:0000313" key="5">
    <source>
        <dbReference type="EMBL" id="AGC42688.1"/>
    </source>
</evidence>
<evidence type="ECO:0000256" key="3">
    <source>
        <dbReference type="SAM" id="MobiDB-lite"/>
    </source>
</evidence>
<accession>L7U3A4</accession>
<dbReference type="OrthoDB" id="5379990at2"/>
<dbReference type="InterPro" id="IPR024038">
    <property type="entry name" value="MYXO-CTERM"/>
</dbReference>
<feature type="region of interest" description="Disordered" evidence="3">
    <location>
        <begin position="73"/>
        <end position="103"/>
    </location>
</feature>
<dbReference type="NCBIfam" id="TIGR03382">
    <property type="entry name" value="GC_trans_RRR"/>
    <property type="match status" value="1"/>
</dbReference>
<dbReference type="SUPFAM" id="SSF103647">
    <property type="entry name" value="TSP type-3 repeat"/>
    <property type="match status" value="2"/>
</dbReference>
<dbReference type="FunFam" id="4.10.1080.10:FF:000001">
    <property type="entry name" value="Thrombospondin 3"/>
    <property type="match status" value="1"/>
</dbReference>